<dbReference type="VEuPathDB" id="TriTrypDB:LdBPK_351120.1"/>
<evidence type="ECO:0000256" key="2">
    <source>
        <dbReference type="ARBA" id="ARBA00023284"/>
    </source>
</evidence>
<keyword evidence="2" id="KW-0676">Redox-active center</keyword>
<evidence type="ECO:0000313" key="4">
    <source>
        <dbReference type="EMBL" id="TPP44384.1"/>
    </source>
</evidence>
<dbReference type="PANTHER" id="PTHR13544:SF0">
    <property type="entry name" value="THIOREDOXIN REDUCTASE-LIKE SELENOPROTEIN T"/>
    <property type="match status" value="1"/>
</dbReference>
<protein>
    <submittedName>
        <fullName evidence="4">Rdx family protein</fullName>
    </submittedName>
</protein>
<evidence type="ECO:0000256" key="3">
    <source>
        <dbReference type="SAM" id="MobiDB-lite"/>
    </source>
</evidence>
<name>A0A504X8A4_LEIDO</name>
<dbReference type="GO" id="GO:0004791">
    <property type="term" value="F:thioredoxin-disulfide reductase (NADPH) activity"/>
    <property type="evidence" value="ECO:0007669"/>
    <property type="project" value="TreeGrafter"/>
</dbReference>
<feature type="region of interest" description="Disordered" evidence="3">
    <location>
        <begin position="203"/>
        <end position="230"/>
    </location>
</feature>
<dbReference type="PANTHER" id="PTHR13544">
    <property type="entry name" value="SELENOPROTEIN T"/>
    <property type="match status" value="1"/>
</dbReference>
<dbReference type="InterPro" id="IPR019389">
    <property type="entry name" value="Selenoprotein_T"/>
</dbReference>
<feature type="compositionally biased region" description="Basic residues" evidence="3">
    <location>
        <begin position="206"/>
        <end position="215"/>
    </location>
</feature>
<dbReference type="VEuPathDB" id="TriTrypDB:LDHU3_35.1430"/>
<dbReference type="VEuPathDB" id="TriTrypDB:LdCL_350016000"/>
<dbReference type="GO" id="GO:0005789">
    <property type="term" value="C:endoplasmic reticulum membrane"/>
    <property type="evidence" value="ECO:0007669"/>
    <property type="project" value="TreeGrafter"/>
</dbReference>
<gene>
    <name evidence="4" type="ORF">CGC21_6085</name>
</gene>
<evidence type="ECO:0000256" key="1">
    <source>
        <dbReference type="ARBA" id="ARBA00022729"/>
    </source>
</evidence>
<evidence type="ECO:0000313" key="5">
    <source>
        <dbReference type="Proteomes" id="UP000318447"/>
    </source>
</evidence>
<comment type="caution">
    <text evidence="4">The sequence shown here is derived from an EMBL/GenBank/DDBJ whole genome shotgun (WGS) entry which is preliminary data.</text>
</comment>
<accession>A0A504X8A4</accession>
<dbReference type="EMBL" id="RHLC01000003">
    <property type="protein sequence ID" value="TPP44384.1"/>
    <property type="molecule type" value="Genomic_DNA"/>
</dbReference>
<dbReference type="InterPro" id="IPR011893">
    <property type="entry name" value="Selenoprotein_Rdx-typ"/>
</dbReference>
<dbReference type="Proteomes" id="UP000318447">
    <property type="component" value="Unassembled WGS sequence"/>
</dbReference>
<organism evidence="4 5">
    <name type="scientific">Leishmania donovani</name>
    <dbReference type="NCBI Taxonomy" id="5661"/>
    <lineage>
        <taxon>Eukaryota</taxon>
        <taxon>Discoba</taxon>
        <taxon>Euglenozoa</taxon>
        <taxon>Kinetoplastea</taxon>
        <taxon>Metakinetoplastina</taxon>
        <taxon>Trypanosomatida</taxon>
        <taxon>Trypanosomatidae</taxon>
        <taxon>Leishmaniinae</taxon>
        <taxon>Leishmania</taxon>
    </lineage>
</organism>
<dbReference type="Pfam" id="PF10262">
    <property type="entry name" value="Rdx"/>
    <property type="match status" value="1"/>
</dbReference>
<keyword evidence="1" id="KW-0732">Signal</keyword>
<dbReference type="GO" id="GO:0045454">
    <property type="term" value="P:cell redox homeostasis"/>
    <property type="evidence" value="ECO:0007669"/>
    <property type="project" value="TreeGrafter"/>
</dbReference>
<dbReference type="AlphaFoldDB" id="A0A504X8A4"/>
<sequence length="395" mass="42234">MALILSPAPSSQRSGTNYARTVLLVLASLALVALLFGGGSEGSNYGNFISMVGHPRRSGMVLPAMATAVPSEAPSADGQHAGDVVDAAEPAECAMPEAGEAHPMNEQYDYKDEEEADAVVAATATGADASAKSPTAHLDGLSVEELTALLVEKKKGWVNLNRFKDREALVQAIFGMEQKEAAQIAFRAEVAAAARWYAEHQSQFKAAHHRPKGSRTRGDSAEPAAAGGSDVDEAQHEVLVLYNQANGYDSKFEVLRKELQESEAVSLPNLADFKIIGQAYPMSPRRVLISKALQGAFFGTLGLALMGDQLKFIPESVLAVLRARRGLITSTGFMLNVLSRAALQNNAFEVFLDGELIYSALNASGRVPTAELLSNLLLERTLLKDYYAAKKTARA</sequence>
<proteinExistence type="predicted"/>
<reference evidence="5" key="1">
    <citation type="submission" date="2019-02" db="EMBL/GenBank/DDBJ databases">
        <title>FDA dAtabase for Regulatory Grade micrObial Sequences (FDA-ARGOS): Supporting development and validation of Infectious Disease Dx tests.</title>
        <authorList>
            <person name="Duncan R."/>
            <person name="Fisher C."/>
            <person name="Tallon L."/>
            <person name="Sadzewicz L."/>
            <person name="Sengamalay N."/>
            <person name="Ott S."/>
            <person name="Godinez A."/>
            <person name="Nagaraj S."/>
            <person name="Vavikolanu K."/>
            <person name="Nadendla S."/>
            <person name="Aluvathingal J."/>
            <person name="Sichtig H."/>
        </authorList>
    </citation>
    <scope>NUCLEOTIDE SEQUENCE [LARGE SCALE GENOMIC DNA]</scope>
    <source>
        <strain evidence="5">FDAARGOS_361</strain>
    </source>
</reference>